<dbReference type="InterPro" id="IPR036188">
    <property type="entry name" value="FAD/NAD-bd_sf"/>
</dbReference>
<dbReference type="AlphaFoldDB" id="A0A3M8K7F2"/>
<evidence type="ECO:0000256" key="1">
    <source>
        <dbReference type="ARBA" id="ARBA00001974"/>
    </source>
</evidence>
<dbReference type="InterPro" id="IPR001613">
    <property type="entry name" value="Flavin_amine_oxidase"/>
</dbReference>
<evidence type="ECO:0000256" key="2">
    <source>
        <dbReference type="ARBA" id="ARBA00023002"/>
    </source>
</evidence>
<keyword evidence="6" id="KW-1185">Reference proteome</keyword>
<dbReference type="InterPro" id="IPR002937">
    <property type="entry name" value="Amino_oxidase"/>
</dbReference>
<comment type="caution">
    <text evidence="5">The sequence shown here is derived from an EMBL/GenBank/DDBJ whole genome shotgun (WGS) entry which is preliminary data.</text>
</comment>
<dbReference type="RefSeq" id="WP_123048424.1">
    <property type="nucleotide sequence ID" value="NZ_PTJO01000005.1"/>
</dbReference>
<name>A0A3M8K7F2_9CORY</name>
<proteinExistence type="predicted"/>
<dbReference type="EMBL" id="PTJO01000005">
    <property type="protein sequence ID" value="RNE48492.1"/>
    <property type="molecule type" value="Genomic_DNA"/>
</dbReference>
<feature type="binding site" evidence="3">
    <location>
        <begin position="32"/>
        <end position="33"/>
    </location>
    <ligand>
        <name>FAD</name>
        <dbReference type="ChEBI" id="CHEBI:57692"/>
    </ligand>
</feature>
<feature type="domain" description="Amine oxidase" evidence="4">
    <location>
        <begin position="12"/>
        <end position="412"/>
    </location>
</feature>
<evidence type="ECO:0000256" key="3">
    <source>
        <dbReference type="PIRSR" id="PIRSR601613-1"/>
    </source>
</evidence>
<organism evidence="5 6">
    <name type="scientific">Corynebacterium alimapuense</name>
    <dbReference type="NCBI Taxonomy" id="1576874"/>
    <lineage>
        <taxon>Bacteria</taxon>
        <taxon>Bacillati</taxon>
        <taxon>Actinomycetota</taxon>
        <taxon>Actinomycetes</taxon>
        <taxon>Mycobacteriales</taxon>
        <taxon>Corynebacteriaceae</taxon>
        <taxon>Corynebacterium</taxon>
    </lineage>
</organism>
<dbReference type="PRINTS" id="PR00757">
    <property type="entry name" value="AMINEOXDASEF"/>
</dbReference>
<dbReference type="SUPFAM" id="SSF51905">
    <property type="entry name" value="FAD/NAD(P)-binding domain"/>
    <property type="match status" value="1"/>
</dbReference>
<reference evidence="5 6" key="1">
    <citation type="submission" date="2018-02" db="EMBL/GenBank/DDBJ databases">
        <title>Corynebacterium alimpuense sp. nov., a marine obligate actinomycete isolated from sediments of Valparaiso bay, Chile.</title>
        <authorList>
            <person name="Claverias F."/>
            <person name="Gonzales-Siles L."/>
            <person name="Salva-Serra F."/>
            <person name="Inganaes E."/>
            <person name="Molin K."/>
            <person name="Cumsille A."/>
            <person name="Undabarrena A."/>
            <person name="Couve E."/>
            <person name="Moore E.R.B."/>
            <person name="Gomila M."/>
            <person name="Camara B."/>
        </authorList>
    </citation>
    <scope>NUCLEOTIDE SEQUENCE [LARGE SCALE GENOMIC DNA]</scope>
    <source>
        <strain evidence="5 6">CCUG 69366</strain>
    </source>
</reference>
<evidence type="ECO:0000259" key="4">
    <source>
        <dbReference type="Pfam" id="PF01593"/>
    </source>
</evidence>
<dbReference type="Gene3D" id="3.50.50.60">
    <property type="entry name" value="FAD/NAD(P)-binding domain"/>
    <property type="match status" value="1"/>
</dbReference>
<protein>
    <submittedName>
        <fullName evidence="5">Monoamine oxidase</fullName>
    </submittedName>
</protein>
<dbReference type="OrthoDB" id="9767561at2"/>
<keyword evidence="2" id="KW-0560">Oxidoreductase</keyword>
<sequence>MDADVIIIGAGLAGLQAARRLQDSGLSVIVLEASDAVGGRVRTDRVDGFLLDRGFQLLNPAYPAVREWIDIEALRLQHFGVGALIRNGESLTRLAHPLRHPQYLPEALRSGYLQPREVFALLKWLAPTLIRETASSRAQQDMTLASSLDSAGVTGPLRTSVIDTFLSGVLADASGTTSANFVRLLLRSFAFGVPGLPEQGMQALPELMAAELVHKPQTQIRVTSVAETTVGVEVGTDTGFLRAQMAIVAAGPPEAAELTETAEPKMNGLSTWWFATDHSPLKEKFLVLDASGPAGKAAGPVVHAAVVSEVAPSYAPAGKHLVEATTLLSATGNNPDEASVRRDLERMYATSVNDWELIARHELPHTLPAQPPPLNQHRSQRINDRVFIAGDHLDTASINGALLSGDRAARSVVEALSHRN</sequence>
<dbReference type="Pfam" id="PF01593">
    <property type="entry name" value="Amino_oxidase"/>
    <property type="match status" value="1"/>
</dbReference>
<gene>
    <name evidence="5" type="ORF">C5L39_08310</name>
</gene>
<evidence type="ECO:0000313" key="5">
    <source>
        <dbReference type="EMBL" id="RNE48492.1"/>
    </source>
</evidence>
<evidence type="ECO:0000313" key="6">
    <source>
        <dbReference type="Proteomes" id="UP000266975"/>
    </source>
</evidence>
<comment type="cofactor">
    <cofactor evidence="1">
        <name>FAD</name>
        <dbReference type="ChEBI" id="CHEBI:57692"/>
    </cofactor>
</comment>
<dbReference type="Proteomes" id="UP000266975">
    <property type="component" value="Unassembled WGS sequence"/>
</dbReference>
<feature type="binding site" evidence="3">
    <location>
        <position position="222"/>
    </location>
    <ligand>
        <name>FAD</name>
        <dbReference type="ChEBI" id="CHEBI:57692"/>
    </ligand>
</feature>
<dbReference type="GO" id="GO:0016491">
    <property type="term" value="F:oxidoreductase activity"/>
    <property type="evidence" value="ECO:0007669"/>
    <property type="project" value="UniProtKB-KW"/>
</dbReference>
<accession>A0A3M8K7F2</accession>
<dbReference type="PANTHER" id="PTHR42841">
    <property type="entry name" value="AMINE OXIDASE"/>
    <property type="match status" value="1"/>
</dbReference>